<evidence type="ECO:0000259" key="7">
    <source>
        <dbReference type="PROSITE" id="PS51918"/>
    </source>
</evidence>
<evidence type="ECO:0000256" key="6">
    <source>
        <dbReference type="ARBA" id="ARBA00023014"/>
    </source>
</evidence>
<evidence type="ECO:0000256" key="3">
    <source>
        <dbReference type="ARBA" id="ARBA00022691"/>
    </source>
</evidence>
<keyword evidence="4" id="KW-0479">Metal-binding</keyword>
<proteinExistence type="predicted"/>
<dbReference type="PANTHER" id="PTHR43524:SF1">
    <property type="entry name" value="RADICAL SAM SUPERFAMILY PROTEIN"/>
    <property type="match status" value="1"/>
</dbReference>
<evidence type="ECO:0000313" key="8">
    <source>
        <dbReference type="EMBL" id="WNY23583.1"/>
    </source>
</evidence>
<dbReference type="GO" id="GO:0046872">
    <property type="term" value="F:metal ion binding"/>
    <property type="evidence" value="ECO:0007669"/>
    <property type="project" value="UniProtKB-KW"/>
</dbReference>
<dbReference type="KEGG" id="mehf:MmiHf6_08920"/>
<dbReference type="SFLD" id="SFLDG01067">
    <property type="entry name" value="SPASM/twitch_domain_containing"/>
    <property type="match status" value="1"/>
</dbReference>
<dbReference type="GO" id="GO:0003824">
    <property type="term" value="F:catalytic activity"/>
    <property type="evidence" value="ECO:0007669"/>
    <property type="project" value="InterPro"/>
</dbReference>
<dbReference type="InterPro" id="IPR058240">
    <property type="entry name" value="rSAM_sf"/>
</dbReference>
<dbReference type="PROSITE" id="PS01305">
    <property type="entry name" value="MOAA_NIFB_PQQE"/>
    <property type="match status" value="1"/>
</dbReference>
<evidence type="ECO:0000313" key="9">
    <source>
        <dbReference type="Proteomes" id="UP001302978"/>
    </source>
</evidence>
<dbReference type="Gene3D" id="3.20.20.70">
    <property type="entry name" value="Aldolase class I"/>
    <property type="match status" value="1"/>
</dbReference>
<feature type="domain" description="Radical SAM core" evidence="7">
    <location>
        <begin position="11"/>
        <end position="254"/>
    </location>
</feature>
<dbReference type="AlphaFoldDB" id="A0AA96V1Z5"/>
<evidence type="ECO:0000256" key="1">
    <source>
        <dbReference type="ARBA" id="ARBA00001966"/>
    </source>
</evidence>
<name>A0AA96V1Z5_9EURY</name>
<reference evidence="8 9" key="1">
    <citation type="submission" date="2023-07" db="EMBL/GenBank/DDBJ databases">
        <title>Closed genoem sequence of Methanomicrococcus sp. Hf6.</title>
        <authorList>
            <person name="Poehlein A."/>
            <person name="Protasov E."/>
            <person name="Platt K."/>
            <person name="Reeh H."/>
            <person name="Daniel R."/>
            <person name="Brune A."/>
        </authorList>
    </citation>
    <scope>NUCLEOTIDE SEQUENCE [LARGE SCALE GENOMIC DNA]</scope>
    <source>
        <strain evidence="8 9">Hf6</strain>
    </source>
</reference>
<gene>
    <name evidence="8" type="primary">moaA_1</name>
    <name evidence="8" type="ORF">MmiHf6_08920</name>
</gene>
<keyword evidence="2" id="KW-0004">4Fe-4S</keyword>
<dbReference type="GO" id="GO:0051539">
    <property type="term" value="F:4 iron, 4 sulfur cluster binding"/>
    <property type="evidence" value="ECO:0007669"/>
    <property type="project" value="UniProtKB-KW"/>
</dbReference>
<evidence type="ECO:0000256" key="5">
    <source>
        <dbReference type="ARBA" id="ARBA00023004"/>
    </source>
</evidence>
<dbReference type="InterPro" id="IPR006638">
    <property type="entry name" value="Elp3/MiaA/NifB-like_rSAM"/>
</dbReference>
<dbReference type="Proteomes" id="UP001302978">
    <property type="component" value="Chromosome"/>
</dbReference>
<keyword evidence="5" id="KW-0408">Iron</keyword>
<evidence type="ECO:0000256" key="2">
    <source>
        <dbReference type="ARBA" id="ARBA00022485"/>
    </source>
</evidence>
<keyword evidence="9" id="KW-1185">Reference proteome</keyword>
<dbReference type="PANTHER" id="PTHR43524">
    <property type="entry name" value="RADICAL SAM SUPERFAMILY PROTEIN"/>
    <property type="match status" value="1"/>
</dbReference>
<keyword evidence="3" id="KW-0949">S-adenosyl-L-methionine</keyword>
<dbReference type="InterPro" id="IPR013785">
    <property type="entry name" value="Aldolase_TIM"/>
</dbReference>
<dbReference type="InterPro" id="IPR007197">
    <property type="entry name" value="rSAM"/>
</dbReference>
<dbReference type="SFLD" id="SFLDS00029">
    <property type="entry name" value="Radical_SAM"/>
    <property type="match status" value="1"/>
</dbReference>
<dbReference type="GO" id="GO:0032324">
    <property type="term" value="P:molybdopterin cofactor biosynthetic process"/>
    <property type="evidence" value="ECO:0007669"/>
    <property type="project" value="UniProtKB-ARBA"/>
</dbReference>
<dbReference type="SMART" id="SM00729">
    <property type="entry name" value="Elp3"/>
    <property type="match status" value="1"/>
</dbReference>
<dbReference type="InterPro" id="IPR000385">
    <property type="entry name" value="MoaA_NifB_PqqE_Fe-S-bd_CS"/>
</dbReference>
<evidence type="ECO:0000256" key="4">
    <source>
        <dbReference type="ARBA" id="ARBA00022723"/>
    </source>
</evidence>
<comment type="cofactor">
    <cofactor evidence="1">
        <name>[4Fe-4S] cluster</name>
        <dbReference type="ChEBI" id="CHEBI:49883"/>
    </cofactor>
</comment>
<dbReference type="PROSITE" id="PS51918">
    <property type="entry name" value="RADICAL_SAM"/>
    <property type="match status" value="1"/>
</dbReference>
<keyword evidence="6" id="KW-0411">Iron-sulfur</keyword>
<dbReference type="CDD" id="cd01335">
    <property type="entry name" value="Radical_SAM"/>
    <property type="match status" value="1"/>
</dbReference>
<accession>A0AA96V1Z5</accession>
<protein>
    <submittedName>
        <fullName evidence="8">GTP 3',8-cyclase</fullName>
    </submittedName>
</protein>
<dbReference type="Pfam" id="PF04055">
    <property type="entry name" value="Radical_SAM"/>
    <property type="match status" value="1"/>
</dbReference>
<dbReference type="SUPFAM" id="SSF102114">
    <property type="entry name" value="Radical SAM enzymes"/>
    <property type="match status" value="1"/>
</dbReference>
<dbReference type="EMBL" id="CP131059">
    <property type="protein sequence ID" value="WNY23583.1"/>
    <property type="molecule type" value="Genomic_DNA"/>
</dbReference>
<organism evidence="8 9">
    <name type="scientific">Methanimicrococcus hongohii</name>
    <dbReference type="NCBI Taxonomy" id="3028295"/>
    <lineage>
        <taxon>Archaea</taxon>
        <taxon>Methanobacteriati</taxon>
        <taxon>Methanobacteriota</taxon>
        <taxon>Stenosarchaea group</taxon>
        <taxon>Methanomicrobia</taxon>
        <taxon>Methanosarcinales</taxon>
        <taxon>Methanosarcinaceae</taxon>
        <taxon>Methanimicrococcus</taxon>
    </lineage>
</organism>
<sequence length="365" mass="41335">MAKSAWQMKVRRRPVTISHSVNSGCNLRCVFCDEWKKNLVERGDLDAASDSASGSAVDSPAAGSAISSALRDPSFEDVCKIIDLAVDFGIGSYNAWSTEPLLRKDLPEIMKYAKSKGMKTFMITNGTLLKKRIHELEDVDYISVSVDGPTSTREIRGTDYDVIADGIRYASENGFLNEPLLMNCVISGKNLGEVTDLLRFAKELGNVKMAVEPLYTFKRMGDTDWDDLIIRDEQKPQFVSLMNELIDLKKQGYPLINSKTYLKQIRDGKLIRNCRVDCGILAVDHHNDLYNCRIHNKPLGNVIENSVFDESGKIIENGITKVWNQTKKERKEMIRNCEGCQFFGYAELTLMNNYNIESFYGYEWL</sequence>